<dbReference type="Proteomes" id="UP000322822">
    <property type="component" value="Plasmid unnamed1"/>
</dbReference>
<keyword evidence="1" id="KW-0614">Plasmid</keyword>
<protein>
    <submittedName>
        <fullName evidence="1">ATPase</fullName>
    </submittedName>
</protein>
<proteinExistence type="predicted"/>
<accession>A0A5P2H9C9</accession>
<sequence length="455" mass="48123">MILDVHGKAIAFGMQWRTLTGNAPAPDLAAKVAREVKANRIWHDGSALHMGYLAPEDGQTKVKDKLYSAAATVARIPGLMPNVFFAYRLEHAGQQVGYLVCGVLKGRPRVGFDRVIHDEQALSEVVVEFARVAGGSFRLAGNLPELSHLLGNVPGLAFSALTLEQLADAADSHAALRKPSSTAMKRRAAALAVLAVVAAIGGKYGMAQYRAYEARKHPPPPQKSPAQRYAEDILARGMAPSARASEAVPRFAKWFADTDALFVGGWKLTKVDCPAVVTPAAACSLTYSLGEGAKESPRGVTNATFLAALPDAFTAPVFSKEDKEVVVQADVPFGNGTKLGALLDALPTSMALRTDFGSTLQLLRPAATKAVLGDIALFGTIPGEGMAAVPQVYKSAPWEMDGPLRNAGEIATFPPNVAVSAIKLAVKLDAEPTIQTSKFEINVKGDAYARDGANQ</sequence>
<dbReference type="RefSeq" id="WP_150374128.1">
    <property type="nucleotide sequence ID" value="NZ_CP044066.1"/>
</dbReference>
<evidence type="ECO:0000313" key="1">
    <source>
        <dbReference type="EMBL" id="QET04065.1"/>
    </source>
</evidence>
<gene>
    <name evidence="1" type="ORF">FOB72_18120</name>
</gene>
<dbReference type="EMBL" id="CP044066">
    <property type="protein sequence ID" value="QET04065.1"/>
    <property type="molecule type" value="Genomic_DNA"/>
</dbReference>
<evidence type="ECO:0000313" key="2">
    <source>
        <dbReference type="Proteomes" id="UP000322822"/>
    </source>
</evidence>
<name>A0A5P2H9C9_9BURK</name>
<reference evidence="1 2" key="1">
    <citation type="submission" date="2019-09" db="EMBL/GenBank/DDBJ databases">
        <title>FDA dAtabase for Regulatory Grade micrObial Sequences (FDA-ARGOS): Supporting development and validation of Infectious Disease Dx tests.</title>
        <authorList>
            <person name="Sciortino C."/>
            <person name="Tallon L."/>
            <person name="Sadzewicz L."/>
            <person name="Vavikolanu K."/>
            <person name="Mehta A."/>
            <person name="Aluvathingal J."/>
            <person name="Nadendla S."/>
            <person name="Nandy P."/>
            <person name="Geyer C."/>
            <person name="Yan Y."/>
            <person name="Sichtig H."/>
        </authorList>
    </citation>
    <scope>NUCLEOTIDE SEQUENCE [LARGE SCALE GENOMIC DNA]</scope>
    <source>
        <strain evidence="1 2">FDAARGOS_664</strain>
        <plasmid evidence="1 2">unnamed1</plasmid>
    </source>
</reference>
<dbReference type="OrthoDB" id="8951826at2"/>
<organism evidence="1 2">
    <name type="scientific">Cupriavidus pauculus</name>
    <dbReference type="NCBI Taxonomy" id="82633"/>
    <lineage>
        <taxon>Bacteria</taxon>
        <taxon>Pseudomonadati</taxon>
        <taxon>Pseudomonadota</taxon>
        <taxon>Betaproteobacteria</taxon>
        <taxon>Burkholderiales</taxon>
        <taxon>Burkholderiaceae</taxon>
        <taxon>Cupriavidus</taxon>
    </lineage>
</organism>
<dbReference type="AlphaFoldDB" id="A0A5P2H9C9"/>
<geneLocation type="plasmid" evidence="1">
    <name>unnamed1</name>
</geneLocation>